<dbReference type="Proteomes" id="UP000826212">
    <property type="component" value="Chromosome"/>
</dbReference>
<protein>
    <submittedName>
        <fullName evidence="1">KAP family NTPase</fullName>
    </submittedName>
</protein>
<reference evidence="1" key="1">
    <citation type="submission" date="2021-08" db="EMBL/GenBank/DDBJ databases">
        <title>Novel anaerobic bacterium isolated from sea squirt in East Sea, Republic of Korea.</title>
        <authorList>
            <person name="Nguyen T.H."/>
            <person name="Li Z."/>
            <person name="Lee Y.-J."/>
            <person name="Ko J."/>
            <person name="Kim S.-G."/>
        </authorList>
    </citation>
    <scope>NUCLEOTIDE SEQUENCE</scope>
    <source>
        <strain evidence="1">KCTC 25031</strain>
    </source>
</reference>
<dbReference type="EMBL" id="CP081303">
    <property type="protein sequence ID" value="QZE13350.1"/>
    <property type="molecule type" value="Genomic_DNA"/>
</dbReference>
<evidence type="ECO:0000313" key="2">
    <source>
        <dbReference type="Proteomes" id="UP000826212"/>
    </source>
</evidence>
<evidence type="ECO:0000313" key="1">
    <source>
        <dbReference type="EMBL" id="QZE13350.1"/>
    </source>
</evidence>
<proteinExistence type="predicted"/>
<organism evidence="1 2">
    <name type="scientific">Halosquirtibacter laminarini</name>
    <dbReference type="NCBI Taxonomy" id="3374600"/>
    <lineage>
        <taxon>Bacteria</taxon>
        <taxon>Pseudomonadati</taxon>
        <taxon>Bacteroidota</taxon>
        <taxon>Bacteroidia</taxon>
        <taxon>Marinilabiliales</taxon>
        <taxon>Prolixibacteraceae</taxon>
        <taxon>Halosquirtibacter</taxon>
    </lineage>
</organism>
<keyword evidence="2" id="KW-1185">Reference proteome</keyword>
<gene>
    <name evidence="1" type="ORF">K4L44_12230</name>
</gene>
<sequence>MTQTQPQKRLLKERVVKIWNLFVLLSNDIQEKIKEFCKNPIDRIKSILGEFKKEIFFLILSLIVIFVLHKPFFKFINKTLVHNIFGYFPSNLFYFNTASRIVLCGVLVVLVIFGLIFCGKKIKIAYRFANRDIFWIVYFTICWSILRFYCPHLEDIPWRLSTLTRGGTLCYIDLWCLVPFGGFIIAGGSYRSRILLRKKSSVLEEKKDSTPEGKKGTGLEEKDTTSDEINKSLLDDKELDSYNELLPSRQKFVDFILHEIDGLGEKRSFSFGITSPWGGGKTSFLNGLKEKLGGKKDIIVVDYNPWYARNDREVLSHFLDALKSKLAPYHGDLGRNIEGYRKLLLSMGDSKFKSAIEHCVSFFASSTDVAQQFDKVERCLQEIGKKVVVIMDDLDRLGRDELVSCIKILRNTGDFKGLIFVVTYDKEYVTSQLTDYFAVKKQDSKEGARFLEKFIQMEVMLPTIKVEEIQDWVLLHLGNMFRKYFEKEYEVNLDKNKISTIYSIDALIPLKLRYSFLQFIPLSFNVSYEIRHWDPNDSLTERETGVYYNLNVPVNLAIEINNIRQWKRIRNQLIQNNHILKGDLDLRDMIFMIVFKERFPYESFKIYDEIRDFLPNMEEYPDVGRKRLGHFKDFPSLISCNNKELSKVYVDTINKRIFEIGHFDPTYMRFVSALFSLNKKINSVGYLLNYSSYYNQTLEAYFLTEEGFKEILNDPNELIYMTRSISEISTKKLIAFKEIFIDTFSNNSSLERVNDPDYTTGTIRSMIILSCRSLIAKKKVDRSYWDFHRICNYFIDSKNKDDLYNEIFSRSKYKGDFIDEKILINFLIFFIDKGIKDRCMEFAVVLFKLLSKVLDDALEKRKVLLEPFVSVTSWFYSLKEDQDDIKSTFKDVFLELCKKKERLNEMLSIDDNLLFQFILEIENSVDTQDKSLYYCSEYLDVFKNYKDEFALKLIGDYSEKQREYVRKRYLLLTYKAAPSERFMENLEKVYGLKEQFQNYKDYVKKTHDLSIDY</sequence>
<accession>A0AC61NGJ4</accession>
<name>A0AC61NGJ4_9BACT</name>